<evidence type="ECO:0000313" key="2">
    <source>
        <dbReference type="EMBL" id="SNV21685.1"/>
    </source>
</evidence>
<dbReference type="CDD" id="cd06223">
    <property type="entry name" value="PRTases_typeI"/>
    <property type="match status" value="1"/>
</dbReference>
<accession>A0A239VHN4</accession>
<dbReference type="KEGG" id="dco:SAMEA4475696_1315"/>
<name>A0A239VHN4_9MICO</name>
<protein>
    <submittedName>
        <fullName evidence="2">ComF family protein</fullName>
    </submittedName>
</protein>
<dbReference type="PANTHER" id="PTHR47505:SF1">
    <property type="entry name" value="DNA UTILIZATION PROTEIN YHGH"/>
    <property type="match status" value="1"/>
</dbReference>
<proteinExistence type="inferred from homology"/>
<evidence type="ECO:0000256" key="1">
    <source>
        <dbReference type="ARBA" id="ARBA00008007"/>
    </source>
</evidence>
<dbReference type="AlphaFoldDB" id="A0A239VHN4"/>
<dbReference type="SUPFAM" id="SSF53271">
    <property type="entry name" value="PRTase-like"/>
    <property type="match status" value="1"/>
</dbReference>
<comment type="similarity">
    <text evidence="1">Belongs to the ComF/GntX family.</text>
</comment>
<keyword evidence="3" id="KW-1185">Reference proteome</keyword>
<reference evidence="2 3" key="1">
    <citation type="submission" date="2017-06" db="EMBL/GenBank/DDBJ databases">
        <authorList>
            <consortium name="Pathogen Informatics"/>
        </authorList>
    </citation>
    <scope>NUCLEOTIDE SEQUENCE [LARGE SCALE GENOMIC DNA]</scope>
    <source>
        <strain evidence="2 3">NCTC13039</strain>
    </source>
</reference>
<organism evidence="2 3">
    <name type="scientific">Dermatophilus congolensis</name>
    <dbReference type="NCBI Taxonomy" id="1863"/>
    <lineage>
        <taxon>Bacteria</taxon>
        <taxon>Bacillati</taxon>
        <taxon>Actinomycetota</taxon>
        <taxon>Actinomycetes</taxon>
        <taxon>Micrococcales</taxon>
        <taxon>Dermatophilaceae</taxon>
        <taxon>Dermatophilus</taxon>
    </lineage>
</organism>
<dbReference type="PANTHER" id="PTHR47505">
    <property type="entry name" value="DNA UTILIZATION PROTEIN YHGH"/>
    <property type="match status" value="1"/>
</dbReference>
<dbReference type="Proteomes" id="UP000242637">
    <property type="component" value="Chromosome 1"/>
</dbReference>
<dbReference type="EMBL" id="LT906453">
    <property type="protein sequence ID" value="SNV21685.1"/>
    <property type="molecule type" value="Genomic_DNA"/>
</dbReference>
<evidence type="ECO:0000313" key="3">
    <source>
        <dbReference type="Proteomes" id="UP000242637"/>
    </source>
</evidence>
<dbReference type="InterPro" id="IPR029057">
    <property type="entry name" value="PRTase-like"/>
</dbReference>
<dbReference type="STRING" id="1121387.GCA_000429885_01996"/>
<dbReference type="InterPro" id="IPR000836">
    <property type="entry name" value="PRTase_dom"/>
</dbReference>
<dbReference type="Gene3D" id="3.40.50.2020">
    <property type="match status" value="1"/>
</dbReference>
<dbReference type="InterPro" id="IPR051910">
    <property type="entry name" value="ComF/GntX_DNA_util-trans"/>
</dbReference>
<gene>
    <name evidence="2" type="ORF">SAMEA4475696_01315</name>
</gene>
<sequence>MVGITRFGVGGVVEAVGMDWCVRWWRGCVTAVVALCELVWPVVCAGCGRHGQSWCAQCADVGALPDVEPFTVVGSGEGLVVWSAAEFIGPVAAAVVAFKDGGRRDVGSVLGVGLARAVEAAVGVEVLRGGPVDGPVVVVPVPSRPSARRRRGDVPLFELVDVALRSGVLSFQVGAVESLRWVRRVRDQRGLGRLGRVVNVWGAMGVVERWSAEVGSWGLVVLVDDVCTTGATLGEAQRVLRQCGVHRVVGAVVAATPGGPGV</sequence>